<dbReference type="Proteomes" id="UP000609726">
    <property type="component" value="Unassembled WGS sequence"/>
</dbReference>
<evidence type="ECO:0000313" key="2">
    <source>
        <dbReference type="EMBL" id="NHZ92520.1"/>
    </source>
</evidence>
<dbReference type="Pfam" id="PF18648">
    <property type="entry name" value="ADPRTs_Tse2"/>
    <property type="match status" value="1"/>
</dbReference>
<reference evidence="2 3" key="1">
    <citation type="submission" date="2019-10" db="EMBL/GenBank/DDBJ databases">
        <title>Taxonomy of Antarctic Massilia spp.: description of Massilia rubra sp. nov., Massilia aquatica sp. nov., Massilia mucilaginosa sp. nov., Massilia frigida sp. nov. isolated from streams, lakes and regoliths.</title>
        <authorList>
            <person name="Holochova P."/>
            <person name="Sedlacek I."/>
            <person name="Kralova S."/>
            <person name="Maslanova I."/>
            <person name="Busse H.-J."/>
            <person name="Stankova E."/>
            <person name="Vrbovska V."/>
            <person name="Kovarovic V."/>
            <person name="Bartak M."/>
            <person name="Svec P."/>
            <person name="Pantucek R."/>
        </authorList>
    </citation>
    <scope>NUCLEOTIDE SEQUENCE [LARGE SCALE GENOMIC DNA]</scope>
    <source>
        <strain evidence="2 3">CCM 8733</strain>
    </source>
</reference>
<dbReference type="InterPro" id="IPR041018">
    <property type="entry name" value="ADPRTs_Tse2"/>
</dbReference>
<protein>
    <recommendedName>
        <fullName evidence="1">Tse2 ADP-ribosyltransferase toxin domain-containing protein</fullName>
    </recommendedName>
</protein>
<sequence>MLEPQFLYIEEATFLTHDFFRNGNASGPRLDNVRPFHDVAIITTNGIQTIIANGNGISLNTKFDPKRKNTWKIPVNTPLPSGVKLVKDLRPGHDGHYMLAPAKSMPFAKFIGLLQELVMHCHKVS</sequence>
<evidence type="ECO:0000313" key="3">
    <source>
        <dbReference type="Proteomes" id="UP000609726"/>
    </source>
</evidence>
<organism evidence="2 3">
    <name type="scientific">Massilia mucilaginosa</name>
    <dbReference type="NCBI Taxonomy" id="2609282"/>
    <lineage>
        <taxon>Bacteria</taxon>
        <taxon>Pseudomonadati</taxon>
        <taxon>Pseudomonadota</taxon>
        <taxon>Betaproteobacteria</taxon>
        <taxon>Burkholderiales</taxon>
        <taxon>Oxalobacteraceae</taxon>
        <taxon>Telluria group</taxon>
        <taxon>Massilia</taxon>
    </lineage>
</organism>
<accession>A0ABX0P130</accession>
<evidence type="ECO:0000259" key="1">
    <source>
        <dbReference type="Pfam" id="PF18648"/>
    </source>
</evidence>
<gene>
    <name evidence="2" type="ORF">F2P45_26450</name>
</gene>
<dbReference type="RefSeq" id="WP_166881215.1">
    <property type="nucleotide sequence ID" value="NZ_WHJH01000047.1"/>
</dbReference>
<proteinExistence type="predicted"/>
<comment type="caution">
    <text evidence="2">The sequence shown here is derived from an EMBL/GenBank/DDBJ whole genome shotgun (WGS) entry which is preliminary data.</text>
</comment>
<name>A0ABX0P130_9BURK</name>
<dbReference type="EMBL" id="WHJH01000047">
    <property type="protein sequence ID" value="NHZ92520.1"/>
    <property type="molecule type" value="Genomic_DNA"/>
</dbReference>
<feature type="domain" description="Tse2 ADP-ribosyltransferase toxin" evidence="1">
    <location>
        <begin position="63"/>
        <end position="119"/>
    </location>
</feature>
<keyword evidence="3" id="KW-1185">Reference proteome</keyword>